<evidence type="ECO:0000313" key="3">
    <source>
        <dbReference type="Proteomes" id="UP001589710"/>
    </source>
</evidence>
<comment type="caution">
    <text evidence="2">The sequence shown here is derived from an EMBL/GenBank/DDBJ whole genome shotgun (WGS) entry which is preliminary data.</text>
</comment>
<name>A0ABV5RAW1_9ACTN</name>
<dbReference type="Proteomes" id="UP001589710">
    <property type="component" value="Unassembled WGS sequence"/>
</dbReference>
<dbReference type="Pfam" id="PF02441">
    <property type="entry name" value="Flavoprotein"/>
    <property type="match status" value="1"/>
</dbReference>
<keyword evidence="3" id="KW-1185">Reference proteome</keyword>
<accession>A0ABV5RAW1</accession>
<evidence type="ECO:0000313" key="2">
    <source>
        <dbReference type="EMBL" id="MFB9575008.1"/>
    </source>
</evidence>
<proteinExistence type="predicted"/>
<protein>
    <submittedName>
        <fullName evidence="2">Flavoprotein</fullName>
    </submittedName>
</protein>
<gene>
    <name evidence="2" type="ORF">ACFFTL_22635</name>
</gene>
<dbReference type="EMBL" id="JBHMCG010000097">
    <property type="protein sequence ID" value="MFB9575008.1"/>
    <property type="molecule type" value="Genomic_DNA"/>
</dbReference>
<dbReference type="InterPro" id="IPR003382">
    <property type="entry name" value="Flavoprotein"/>
</dbReference>
<dbReference type="Gene3D" id="3.40.50.1950">
    <property type="entry name" value="Flavin prenyltransferase-like"/>
    <property type="match status" value="1"/>
</dbReference>
<dbReference type="SUPFAM" id="SSF52507">
    <property type="entry name" value="Homo-oligomeric flavin-containing Cys decarboxylases, HFCD"/>
    <property type="match status" value="1"/>
</dbReference>
<organism evidence="2 3">
    <name type="scientific">Streptomyces yanii</name>
    <dbReference type="NCBI Taxonomy" id="78510"/>
    <lineage>
        <taxon>Bacteria</taxon>
        <taxon>Bacillati</taxon>
        <taxon>Actinomycetota</taxon>
        <taxon>Actinomycetes</taxon>
        <taxon>Kitasatosporales</taxon>
        <taxon>Streptomycetaceae</taxon>
        <taxon>Streptomyces</taxon>
    </lineage>
</organism>
<dbReference type="InterPro" id="IPR036551">
    <property type="entry name" value="Flavin_trans-like"/>
</dbReference>
<dbReference type="RefSeq" id="WP_345512990.1">
    <property type="nucleotide sequence ID" value="NZ_BAAAXD010000019.1"/>
</dbReference>
<sequence length="194" mass="20527">MSAGSRGVLGVVGTAADGVEQLRTGLVEPAIALGWQVAVTLTPNAGQWLRANGELDRLEAVTGLPVRDKPRLPTEARPHPVANCYVVAPASANFVAKLATGIADNQALTQVSEALGTIGVPVVVFPRVNAAHVRHPAWDGHVAALRKADVELIHSPDVWPLHEPREGPAVRQLPWAAITESIQHVTARAARHPL</sequence>
<evidence type="ECO:0000259" key="1">
    <source>
        <dbReference type="Pfam" id="PF02441"/>
    </source>
</evidence>
<reference evidence="2 3" key="1">
    <citation type="submission" date="2024-09" db="EMBL/GenBank/DDBJ databases">
        <authorList>
            <person name="Sun Q."/>
            <person name="Mori K."/>
        </authorList>
    </citation>
    <scope>NUCLEOTIDE SEQUENCE [LARGE SCALE GENOMIC DNA]</scope>
    <source>
        <strain evidence="2 3">JCM 3331</strain>
    </source>
</reference>
<feature type="domain" description="Flavoprotein" evidence="1">
    <location>
        <begin position="24"/>
        <end position="134"/>
    </location>
</feature>